<dbReference type="GO" id="GO:0006777">
    <property type="term" value="P:Mo-molybdopterin cofactor biosynthetic process"/>
    <property type="evidence" value="ECO:0007669"/>
    <property type="project" value="UniProtKB-UniRule"/>
</dbReference>
<comment type="similarity">
    <text evidence="1">Belongs to the MoaB/Mog family.</text>
</comment>
<dbReference type="PANTHER" id="PTHR43232:SF2">
    <property type="entry name" value="MOLYBDENUM COFACTOR BIOSYNTHESIS PROTEIN B"/>
    <property type="match status" value="1"/>
</dbReference>
<dbReference type="GO" id="GO:0005829">
    <property type="term" value="C:cytosol"/>
    <property type="evidence" value="ECO:0007669"/>
    <property type="project" value="TreeGrafter"/>
</dbReference>
<protein>
    <recommendedName>
        <fullName evidence="1">Molybdenum cofactor biosynthesis protein B</fullName>
    </recommendedName>
</protein>
<dbReference type="InterPro" id="IPR013484">
    <property type="entry name" value="MoaB_proteobac"/>
</dbReference>
<dbReference type="SUPFAM" id="SSF53218">
    <property type="entry name" value="Molybdenum cofactor biosynthesis proteins"/>
    <property type="match status" value="1"/>
</dbReference>
<organism evidence="2 3">
    <name type="scientific">Acidiferrobacter thiooxydans</name>
    <dbReference type="NCBI Taxonomy" id="163359"/>
    <lineage>
        <taxon>Bacteria</taxon>
        <taxon>Pseudomonadati</taxon>
        <taxon>Pseudomonadota</taxon>
        <taxon>Gammaproteobacteria</taxon>
        <taxon>Acidiferrobacterales</taxon>
        <taxon>Acidiferrobacteraceae</taxon>
        <taxon>Acidiferrobacter</taxon>
    </lineage>
</organism>
<keyword evidence="1" id="KW-0501">Molybdenum cofactor biosynthesis</keyword>
<dbReference type="OrthoDB" id="9784492at2"/>
<comment type="caution">
    <text evidence="2">The sequence shown here is derived from an EMBL/GenBank/DDBJ whole genome shotgun (WGS) entry which is preliminary data.</text>
</comment>
<comment type="function">
    <text evidence="1">May be involved in the biosynthesis of molybdopterin.</text>
</comment>
<dbReference type="Gene3D" id="3.40.980.10">
    <property type="entry name" value="MoaB/Mog-like domain"/>
    <property type="match status" value="1"/>
</dbReference>
<dbReference type="InterPro" id="IPR036425">
    <property type="entry name" value="MoaB/Mog-like_dom_sf"/>
</dbReference>
<dbReference type="PIRSF" id="PIRSF006443">
    <property type="entry name" value="MoaB"/>
    <property type="match status" value="1"/>
</dbReference>
<dbReference type="NCBIfam" id="TIGR02667">
    <property type="entry name" value="moaB_proteo"/>
    <property type="match status" value="1"/>
</dbReference>
<evidence type="ECO:0000313" key="2">
    <source>
        <dbReference type="EMBL" id="RCN57263.1"/>
    </source>
</evidence>
<keyword evidence="3" id="KW-1185">Reference proteome</keyword>
<dbReference type="CDD" id="cd00886">
    <property type="entry name" value="MogA_MoaB"/>
    <property type="match status" value="1"/>
</dbReference>
<reference evidence="2 3" key="1">
    <citation type="submission" date="2018-02" db="EMBL/GenBank/DDBJ databases">
        <title>Insights into the biology of acidophilic members of the Acidiferrobacteraceae family derived from comparative genomic analyses.</title>
        <authorList>
            <person name="Issotta F."/>
            <person name="Thyssen C."/>
            <person name="Mena C."/>
            <person name="Moya A."/>
            <person name="Bellenberg S."/>
            <person name="Sproer C."/>
            <person name="Covarrubias P.C."/>
            <person name="Sand W."/>
            <person name="Quatrini R."/>
            <person name="Vera M."/>
        </authorList>
    </citation>
    <scope>NUCLEOTIDE SEQUENCE [LARGE SCALE GENOMIC DNA]</scope>
    <source>
        <strain evidence="3">m-1</strain>
    </source>
</reference>
<dbReference type="InterPro" id="IPR001453">
    <property type="entry name" value="MoaB/Mog_dom"/>
</dbReference>
<name>A0A1C2G012_9GAMM</name>
<gene>
    <name evidence="2" type="primary">moaB</name>
    <name evidence="2" type="ORF">C4900_14810</name>
</gene>
<accession>A0A1C2G012</accession>
<dbReference type="Proteomes" id="UP000253250">
    <property type="component" value="Unassembled WGS sequence"/>
</dbReference>
<dbReference type="UniPathway" id="UPA00344"/>
<dbReference type="PANTHER" id="PTHR43232">
    <property type="entry name" value="MOLYBDENUM COFACTOR BIOSYNTHESIS PROTEIN B"/>
    <property type="match status" value="1"/>
</dbReference>
<dbReference type="Pfam" id="PF00994">
    <property type="entry name" value="MoCF_biosynth"/>
    <property type="match status" value="1"/>
</dbReference>
<sequence>MTDFVPLTIAVLTVSDSRTLETDTSGQALIEHLTGAGHLLGERALVRDDRYVLRAVVSRWIADPKIQVVISTGGTGLTGRDSTPEAIKPLFDKDIEGFGELFRAVSYDEIGTSTLQSRALAGLANGTVIFCLPGSTGACRTAWTKILEPQLDRRHRPCNFVELLPRFQESAS</sequence>
<dbReference type="NCBIfam" id="TIGR00177">
    <property type="entry name" value="molyb_syn"/>
    <property type="match status" value="1"/>
</dbReference>
<dbReference type="InterPro" id="IPR012245">
    <property type="entry name" value="MoaB"/>
</dbReference>
<dbReference type="EMBL" id="PSYR01000002">
    <property type="protein sequence ID" value="RCN57263.1"/>
    <property type="molecule type" value="Genomic_DNA"/>
</dbReference>
<evidence type="ECO:0000256" key="1">
    <source>
        <dbReference type="PIRNR" id="PIRNR006443"/>
    </source>
</evidence>
<dbReference type="AlphaFoldDB" id="A0A1C2G012"/>
<evidence type="ECO:0000313" key="3">
    <source>
        <dbReference type="Proteomes" id="UP000253250"/>
    </source>
</evidence>
<dbReference type="SMART" id="SM00852">
    <property type="entry name" value="MoCF_biosynth"/>
    <property type="match status" value="1"/>
</dbReference>
<dbReference type="RefSeq" id="WP_065971390.1">
    <property type="nucleotide sequence ID" value="NZ_CP080624.1"/>
</dbReference>
<dbReference type="STRING" id="163359.A9R16_14800"/>
<proteinExistence type="inferred from homology"/>
<comment type="pathway">
    <text evidence="1">Cofactor biosynthesis; molybdopterin biosynthesis.</text>
</comment>